<dbReference type="Proteomes" id="UP000183376">
    <property type="component" value="Chromosome I"/>
</dbReference>
<dbReference type="RefSeq" id="WP_030428903.1">
    <property type="nucleotide sequence ID" value="NZ_JOEF01000005.1"/>
</dbReference>
<dbReference type="InterPro" id="IPR014710">
    <property type="entry name" value="RmlC-like_jellyroll"/>
</dbReference>
<dbReference type="EMBL" id="LT629701">
    <property type="protein sequence ID" value="SDN00582.1"/>
    <property type="molecule type" value="Genomic_DNA"/>
</dbReference>
<evidence type="ECO:0000313" key="2">
    <source>
        <dbReference type="EMBL" id="SDN00582.1"/>
    </source>
</evidence>
<protein>
    <submittedName>
        <fullName evidence="2">Cupin domain-containing protein</fullName>
    </submittedName>
</protein>
<evidence type="ECO:0000313" key="3">
    <source>
        <dbReference type="Proteomes" id="UP000183376"/>
    </source>
</evidence>
<dbReference type="Gene3D" id="2.60.120.10">
    <property type="entry name" value="Jelly Rolls"/>
    <property type="match status" value="1"/>
</dbReference>
<dbReference type="InterPro" id="IPR011051">
    <property type="entry name" value="RmlC_Cupin_sf"/>
</dbReference>
<proteinExistence type="predicted"/>
<sequence>MTEWKPLRVVEGLSMLGGEGRYRVRASSAHGVLLEITYPAGVASPVHSHDHDSHVYLMRGHVTGTLAGEPVELRAGEVVVHPRGVPHSVVAVTDSTWLEFKSPPTVPLA</sequence>
<dbReference type="eggNOG" id="COG1917">
    <property type="taxonomic scope" value="Bacteria"/>
</dbReference>
<feature type="domain" description="Cupin type-2" evidence="1">
    <location>
        <begin position="36"/>
        <end position="95"/>
    </location>
</feature>
<name>A0A1G9XUS3_ALLAB</name>
<organism evidence="2 3">
    <name type="scientific">Allokutzneria albata</name>
    <name type="common">Kibdelosporangium albatum</name>
    <dbReference type="NCBI Taxonomy" id="211114"/>
    <lineage>
        <taxon>Bacteria</taxon>
        <taxon>Bacillati</taxon>
        <taxon>Actinomycetota</taxon>
        <taxon>Actinomycetes</taxon>
        <taxon>Pseudonocardiales</taxon>
        <taxon>Pseudonocardiaceae</taxon>
        <taxon>Allokutzneria</taxon>
    </lineage>
</organism>
<dbReference type="AlphaFoldDB" id="A0A1G9XUS3"/>
<gene>
    <name evidence="2" type="ORF">SAMN04489726_4422</name>
</gene>
<dbReference type="OrthoDB" id="882143at2"/>
<dbReference type="InterPro" id="IPR013096">
    <property type="entry name" value="Cupin_2"/>
</dbReference>
<reference evidence="2 3" key="1">
    <citation type="submission" date="2016-10" db="EMBL/GenBank/DDBJ databases">
        <authorList>
            <person name="de Groot N.N."/>
        </authorList>
    </citation>
    <scope>NUCLEOTIDE SEQUENCE [LARGE SCALE GENOMIC DNA]</scope>
    <source>
        <strain evidence="2 3">DSM 44149</strain>
    </source>
</reference>
<dbReference type="SUPFAM" id="SSF51182">
    <property type="entry name" value="RmlC-like cupins"/>
    <property type="match status" value="1"/>
</dbReference>
<keyword evidence="3" id="KW-1185">Reference proteome</keyword>
<accession>A0A1G9XUS3</accession>
<dbReference type="Pfam" id="PF07883">
    <property type="entry name" value="Cupin_2"/>
    <property type="match status" value="1"/>
</dbReference>
<dbReference type="STRING" id="211114.SAMN04489726_4422"/>
<evidence type="ECO:0000259" key="1">
    <source>
        <dbReference type="Pfam" id="PF07883"/>
    </source>
</evidence>